<keyword evidence="4" id="KW-1185">Reference proteome</keyword>
<evidence type="ECO:0000313" key="4">
    <source>
        <dbReference type="Proteomes" id="UP000664480"/>
    </source>
</evidence>
<evidence type="ECO:0000259" key="2">
    <source>
        <dbReference type="Pfam" id="PF01433"/>
    </source>
</evidence>
<dbReference type="Proteomes" id="UP000664480">
    <property type="component" value="Unassembled WGS sequence"/>
</dbReference>
<dbReference type="SUPFAM" id="SSF63737">
    <property type="entry name" value="Leukotriene A4 hydrolase N-terminal domain"/>
    <property type="match status" value="1"/>
</dbReference>
<evidence type="ECO:0000313" key="3">
    <source>
        <dbReference type="EMBL" id="MBN7816485.1"/>
    </source>
</evidence>
<dbReference type="CDD" id="cd09603">
    <property type="entry name" value="M1_APN_like"/>
    <property type="match status" value="1"/>
</dbReference>
<protein>
    <submittedName>
        <fullName evidence="3">M1 family metallopeptidase</fullName>
    </submittedName>
</protein>
<dbReference type="Pfam" id="PF01433">
    <property type="entry name" value="Peptidase_M1"/>
    <property type="match status" value="1"/>
</dbReference>
<name>A0ABS3CHB3_9BACT</name>
<comment type="caution">
    <text evidence="3">The sequence shown here is derived from an EMBL/GenBank/DDBJ whole genome shotgun (WGS) entry which is preliminary data.</text>
</comment>
<dbReference type="PANTHER" id="PTHR45726:SF3">
    <property type="entry name" value="LEUKOTRIENE A-4 HYDROLASE"/>
    <property type="match status" value="1"/>
</dbReference>
<dbReference type="Gene3D" id="2.60.40.1730">
    <property type="entry name" value="tricorn interacting facor f3 domain"/>
    <property type="match status" value="1"/>
</dbReference>
<dbReference type="InterPro" id="IPR014782">
    <property type="entry name" value="Peptidase_M1_dom"/>
</dbReference>
<keyword evidence="1" id="KW-0732">Signal</keyword>
<dbReference type="RefSeq" id="WP_206587162.1">
    <property type="nucleotide sequence ID" value="NZ_JAFKCU010000003.1"/>
</dbReference>
<dbReference type="Gene3D" id="1.10.390.10">
    <property type="entry name" value="Neutral Protease Domain 2"/>
    <property type="match status" value="1"/>
</dbReference>
<reference evidence="3 4" key="1">
    <citation type="submission" date="2021-03" db="EMBL/GenBank/DDBJ databases">
        <title>novel species isolated from a fishpond in China.</title>
        <authorList>
            <person name="Lu H."/>
            <person name="Cai Z."/>
        </authorList>
    </citation>
    <scope>NUCLEOTIDE SEQUENCE [LARGE SCALE GENOMIC DNA]</scope>
    <source>
        <strain evidence="3 4">YJ13C</strain>
    </source>
</reference>
<feature type="chain" id="PRO_5045402422" evidence="1">
    <location>
        <begin position="24"/>
        <end position="556"/>
    </location>
</feature>
<organism evidence="3 4">
    <name type="scientific">Algoriphagus pacificus</name>
    <dbReference type="NCBI Taxonomy" id="2811234"/>
    <lineage>
        <taxon>Bacteria</taxon>
        <taxon>Pseudomonadati</taxon>
        <taxon>Bacteroidota</taxon>
        <taxon>Cytophagia</taxon>
        <taxon>Cytophagales</taxon>
        <taxon>Cyclobacteriaceae</taxon>
        <taxon>Algoriphagus</taxon>
    </lineage>
</organism>
<evidence type="ECO:0000256" key="1">
    <source>
        <dbReference type="SAM" id="SignalP"/>
    </source>
</evidence>
<feature type="signal peptide" evidence="1">
    <location>
        <begin position="1"/>
        <end position="23"/>
    </location>
</feature>
<dbReference type="SUPFAM" id="SSF55486">
    <property type="entry name" value="Metalloproteases ('zincins'), catalytic domain"/>
    <property type="match status" value="1"/>
</dbReference>
<sequence>MIKYFQPLLTSCFFLLAIGAVNAQIFRAPQEFTRQDTLRGSNTPDRNWWDLEHYQLQLKVNPENKSISGSNMVTYKVLDKANRLQIELQEPMKLVKAMQADQEMKIEKDGYSYFITPVIPQEIGKSYHFNLFFEGTPVIAVRPPWDGGLTWKEDSNGLPFIANSNQGIGASIWWPNKDYAADEPDNGMMISVEVPENLIDVSNGRLIKTDHDKKAKTKTYHWEVENPINNYGVNINIGDYVHFGEKFEGEKGTLDMDYYVLRENLDKAKEQFKDAPKMMKAFEHWFGPYPFYEDSYKLVEAPYLGMEHQSSVTYGNNYANGYLGRDLSGTGWGLKFDFIIIHESGHEWFANNITYKDVADMWIHESFTAYSENLFLDYYYGKEASSEYVLGTRKNINNDSPIIGPYGVNQEGSGDMYYKGANMLHTIRQIVNDDEKWRKILRGLNQEFYHQTVTSEQIETYISTQANLNLSSVFDQYLRDVRIPIFSYYLEGNKLNYRWENSIMTFDMPVKIKLDSGLELWLKPTTRWASLDLEKSISDLSVDPNFYVGNMNISGK</sequence>
<feature type="domain" description="Peptidase M1 membrane alanine aminopeptidase" evidence="2">
    <location>
        <begin position="274"/>
        <end position="477"/>
    </location>
</feature>
<dbReference type="PANTHER" id="PTHR45726">
    <property type="entry name" value="LEUKOTRIENE A-4 HYDROLASE"/>
    <property type="match status" value="1"/>
</dbReference>
<dbReference type="InterPro" id="IPR027268">
    <property type="entry name" value="Peptidase_M4/M1_CTD_sf"/>
</dbReference>
<gene>
    <name evidence="3" type="ORF">J0A69_13645</name>
</gene>
<dbReference type="EMBL" id="JAFKCU010000003">
    <property type="protein sequence ID" value="MBN7816485.1"/>
    <property type="molecule type" value="Genomic_DNA"/>
</dbReference>
<dbReference type="InterPro" id="IPR034015">
    <property type="entry name" value="M1_LTA4H"/>
</dbReference>
<proteinExistence type="predicted"/>
<accession>A0ABS3CHB3</accession>
<dbReference type="InterPro" id="IPR042097">
    <property type="entry name" value="Aminopeptidase_N-like_N_sf"/>
</dbReference>